<dbReference type="EMBL" id="VJMJ01000178">
    <property type="protein sequence ID" value="KAF0728405.1"/>
    <property type="molecule type" value="Genomic_DNA"/>
</dbReference>
<keyword evidence="6" id="KW-1185">Reference proteome</keyword>
<evidence type="ECO:0000313" key="6">
    <source>
        <dbReference type="Proteomes" id="UP000481153"/>
    </source>
</evidence>
<dbReference type="GO" id="GO:0007030">
    <property type="term" value="P:Golgi organization"/>
    <property type="evidence" value="ECO:0007669"/>
    <property type="project" value="TreeGrafter"/>
</dbReference>
<keyword evidence="3" id="KW-0519">Myristate</keyword>
<organism evidence="5 6">
    <name type="scientific">Aphanomyces euteiches</name>
    <dbReference type="NCBI Taxonomy" id="100861"/>
    <lineage>
        <taxon>Eukaryota</taxon>
        <taxon>Sar</taxon>
        <taxon>Stramenopiles</taxon>
        <taxon>Oomycota</taxon>
        <taxon>Saprolegniomycetes</taxon>
        <taxon>Saprolegniales</taxon>
        <taxon>Verrucalvaceae</taxon>
        <taxon>Aphanomyces</taxon>
    </lineage>
</organism>
<evidence type="ECO:0000256" key="1">
    <source>
        <dbReference type="ARBA" id="ARBA00010603"/>
    </source>
</evidence>
<sequence>MGNQPSSDGSTSSASIFDAAQTLALDKIVSPQPYMMSDNVWSTFFTLQQPLLNMQTDVLQPFFRRYAHNFGTISLEYLTNWTPAKNTLDSGNFRMLVRHLTRCIRFARSWKEPNAATKVVATELPQIVNVLVVVRSFCQEFIQSSGDVWTYLKAEGASKDLTAVLERRPTLNLEPSFGILLDDVAFEFVDTLFLVLLEAPNEDTYDIYLEALNTVLVLGTSSTFLDFVLHHAALQERGKSIVWATGLVKRLLLSYLDQIPAPRRDAASAIAALAVLPASASKWSVVDYFTETEVFPIADRSALLLLVLVSSRQDQNAFRDALHNLADRDESTATHGIPFSQLASVMGRKMDLEFNITLLYYCLTLNPLFRDALCRPLDVDHFVLPLLEAVYNCKSGEKLYMYLVVLLYLTENPILVQTLHQSQVTDPVLWYTERYMCDVSVGSIVLILLCRVVKANLAVYKDPFVHIAAFSTMWNVMQFAKHLHQTAAQSLVLLLTHLVKKERQFRAATDWDSQEAYLTSIRLLLANLELCCCSARLIPYNPQLMYSLLHASKVLELLQDHPNDSVRDDGALIQGVVAYLKAIVDQEGTSEHENDELPPSLSVEQVYELIQLGCKKLAPSTSHDQPSVYYCYEEDRDADKFFQPFLRRLVVDHTQDLAWNR</sequence>
<keyword evidence="4" id="KW-0449">Lipoprotein</keyword>
<accession>A0A6G0WM84</accession>
<evidence type="ECO:0000256" key="4">
    <source>
        <dbReference type="ARBA" id="ARBA00023288"/>
    </source>
</evidence>
<dbReference type="AlphaFoldDB" id="A0A6G0WM84"/>
<evidence type="ECO:0000313" key="5">
    <source>
        <dbReference type="EMBL" id="KAF0728405.1"/>
    </source>
</evidence>
<dbReference type="Proteomes" id="UP000481153">
    <property type="component" value="Unassembled WGS sequence"/>
</dbReference>
<comment type="caution">
    <text evidence="5">The sequence shown here is derived from an EMBL/GenBank/DDBJ whole genome shotgun (WGS) entry which is preliminary data.</text>
</comment>
<protein>
    <recommendedName>
        <fullName evidence="2">Dymeclin</fullName>
    </recommendedName>
</protein>
<reference evidence="5 6" key="1">
    <citation type="submission" date="2019-07" db="EMBL/GenBank/DDBJ databases">
        <title>Genomics analysis of Aphanomyces spp. identifies a new class of oomycete effector associated with host adaptation.</title>
        <authorList>
            <person name="Gaulin E."/>
        </authorList>
    </citation>
    <scope>NUCLEOTIDE SEQUENCE [LARGE SCALE GENOMIC DNA]</scope>
    <source>
        <strain evidence="5 6">ATCC 201684</strain>
    </source>
</reference>
<dbReference type="InterPro" id="IPR019142">
    <property type="entry name" value="Dymeclin"/>
</dbReference>
<evidence type="ECO:0000256" key="3">
    <source>
        <dbReference type="ARBA" id="ARBA00022707"/>
    </source>
</evidence>
<name>A0A6G0WM84_9STRA</name>
<gene>
    <name evidence="5" type="ORF">Ae201684_013769</name>
</gene>
<proteinExistence type="inferred from homology"/>
<dbReference type="PANTHER" id="PTHR12895:SF9">
    <property type="entry name" value="DYMECLIN"/>
    <property type="match status" value="1"/>
</dbReference>
<comment type="similarity">
    <text evidence="1">Belongs to the dymeclin family.</text>
</comment>
<dbReference type="PANTHER" id="PTHR12895">
    <property type="entry name" value="DYMECLIN"/>
    <property type="match status" value="1"/>
</dbReference>
<evidence type="ECO:0000256" key="2">
    <source>
        <dbReference type="ARBA" id="ARBA00015736"/>
    </source>
</evidence>
<dbReference type="VEuPathDB" id="FungiDB:AeMF1_011058"/>
<dbReference type="Pfam" id="PF09742">
    <property type="entry name" value="Dymeclin"/>
    <property type="match status" value="1"/>
</dbReference>
<dbReference type="GO" id="GO:0005794">
    <property type="term" value="C:Golgi apparatus"/>
    <property type="evidence" value="ECO:0007669"/>
    <property type="project" value="TreeGrafter"/>
</dbReference>